<comment type="caution">
    <text evidence="2">The sequence shown here is derived from an EMBL/GenBank/DDBJ whole genome shotgun (WGS) entry which is preliminary data.</text>
</comment>
<dbReference type="EMBL" id="LRBG01000004">
    <property type="protein sequence ID" value="KXU89797.1"/>
    <property type="molecule type" value="Genomic_DNA"/>
</dbReference>
<feature type="compositionally biased region" description="Basic and acidic residues" evidence="1">
    <location>
        <begin position="7"/>
        <end position="23"/>
    </location>
</feature>
<organism evidence="2 3">
    <name type="scientific">Paraburkholderia monticola</name>
    <dbReference type="NCBI Taxonomy" id="1399968"/>
    <lineage>
        <taxon>Bacteria</taxon>
        <taxon>Pseudomonadati</taxon>
        <taxon>Pseudomonadota</taxon>
        <taxon>Betaproteobacteria</taxon>
        <taxon>Burkholderiales</taxon>
        <taxon>Burkholderiaceae</taxon>
        <taxon>Paraburkholderia</taxon>
    </lineage>
</organism>
<keyword evidence="3" id="KW-1185">Reference proteome</keyword>
<dbReference type="Proteomes" id="UP000075613">
    <property type="component" value="Unassembled WGS sequence"/>
</dbReference>
<evidence type="ECO:0000313" key="3">
    <source>
        <dbReference type="Proteomes" id="UP000075613"/>
    </source>
</evidence>
<proteinExistence type="predicted"/>
<sequence>MAGATVKRSEKLLENIDQSKEQHTPTTADIAPHNEANPSKQTAAVSAAEQKVSVGAGKKTTSLRLMQAVWAAQKKPSLETGPQTDIAAGEDDPTSR</sequence>
<accession>A0A149PXT9</accession>
<reference evidence="2 3" key="1">
    <citation type="journal article" date="2015" name="Int. J. Syst. Evol. Microbiol.">
        <title>Burkholderia monticola sp. nov., isolated from mountain soil.</title>
        <authorList>
            <person name="Baek I."/>
            <person name="Seo B."/>
            <person name="Lee I."/>
            <person name="Yi H."/>
            <person name="Chun J."/>
        </authorList>
    </citation>
    <scope>NUCLEOTIDE SEQUENCE [LARGE SCALE GENOMIC DNA]</scope>
    <source>
        <strain evidence="2 3">JC2948</strain>
    </source>
</reference>
<name>A0A149PXT9_9BURK</name>
<feature type="region of interest" description="Disordered" evidence="1">
    <location>
        <begin position="1"/>
        <end position="48"/>
    </location>
</feature>
<evidence type="ECO:0000256" key="1">
    <source>
        <dbReference type="SAM" id="MobiDB-lite"/>
    </source>
</evidence>
<feature type="region of interest" description="Disordered" evidence="1">
    <location>
        <begin position="72"/>
        <end position="96"/>
    </location>
</feature>
<gene>
    <name evidence="2" type="ORF">CI15_06310</name>
</gene>
<evidence type="ECO:0000313" key="2">
    <source>
        <dbReference type="EMBL" id="KXU89797.1"/>
    </source>
</evidence>
<protein>
    <submittedName>
        <fullName evidence="2">Uncharacterized protein</fullName>
    </submittedName>
</protein>
<dbReference type="AlphaFoldDB" id="A0A149PXT9"/>